<reference evidence="3 4" key="1">
    <citation type="journal article" date="2016" name="Mol. Biol. Evol.">
        <title>Comparative Genomics of Early-Diverging Mushroom-Forming Fungi Provides Insights into the Origins of Lignocellulose Decay Capabilities.</title>
        <authorList>
            <person name="Nagy L.G."/>
            <person name="Riley R."/>
            <person name="Tritt A."/>
            <person name="Adam C."/>
            <person name="Daum C."/>
            <person name="Floudas D."/>
            <person name="Sun H."/>
            <person name="Yadav J.S."/>
            <person name="Pangilinan J."/>
            <person name="Larsson K.H."/>
            <person name="Matsuura K."/>
            <person name="Barry K."/>
            <person name="Labutti K."/>
            <person name="Kuo R."/>
            <person name="Ohm R.A."/>
            <person name="Bhattacharya S.S."/>
            <person name="Shirouzu T."/>
            <person name="Yoshinaga Y."/>
            <person name="Martin F.M."/>
            <person name="Grigoriev I.V."/>
            <person name="Hibbett D.S."/>
        </authorList>
    </citation>
    <scope>NUCLEOTIDE SEQUENCE [LARGE SCALE GENOMIC DNA]</scope>
    <source>
        <strain evidence="3 4">93-53</strain>
    </source>
</reference>
<dbReference type="RefSeq" id="XP_040758356.1">
    <property type="nucleotide sequence ID" value="XM_040906694.1"/>
</dbReference>
<evidence type="ECO:0000259" key="2">
    <source>
        <dbReference type="Pfam" id="PF20151"/>
    </source>
</evidence>
<dbReference type="Proteomes" id="UP000076871">
    <property type="component" value="Unassembled WGS sequence"/>
</dbReference>
<name>A0A165BAF9_9APHY</name>
<protein>
    <recommendedName>
        <fullName evidence="2">DUF6533 domain-containing protein</fullName>
    </recommendedName>
</protein>
<keyword evidence="1" id="KW-0812">Transmembrane</keyword>
<accession>A0A165BAF9</accession>
<feature type="transmembrane region" description="Helical" evidence="1">
    <location>
        <begin position="100"/>
        <end position="120"/>
    </location>
</feature>
<dbReference type="OrthoDB" id="2754842at2759"/>
<dbReference type="InterPro" id="IPR045340">
    <property type="entry name" value="DUF6533"/>
</dbReference>
<dbReference type="EMBL" id="KV427681">
    <property type="protein sequence ID" value="KZT00616.1"/>
    <property type="molecule type" value="Genomic_DNA"/>
</dbReference>
<evidence type="ECO:0000256" key="1">
    <source>
        <dbReference type="SAM" id="Phobius"/>
    </source>
</evidence>
<gene>
    <name evidence="3" type="ORF">LAESUDRAFT_708688</name>
</gene>
<proteinExistence type="predicted"/>
<dbReference type="InParanoid" id="A0A165BAF9"/>
<dbReference type="Pfam" id="PF20151">
    <property type="entry name" value="DUF6533"/>
    <property type="match status" value="1"/>
</dbReference>
<keyword evidence="1" id="KW-1133">Transmembrane helix</keyword>
<feature type="transmembrane region" description="Helical" evidence="1">
    <location>
        <begin position="44"/>
        <end position="72"/>
    </location>
</feature>
<evidence type="ECO:0000313" key="4">
    <source>
        <dbReference type="Proteomes" id="UP000076871"/>
    </source>
</evidence>
<keyword evidence="4" id="KW-1185">Reference proteome</keyword>
<evidence type="ECO:0000313" key="3">
    <source>
        <dbReference type="EMBL" id="KZT00616.1"/>
    </source>
</evidence>
<dbReference type="AlphaFoldDB" id="A0A165BAF9"/>
<feature type="domain" description="DUF6533" evidence="2">
    <location>
        <begin position="15"/>
        <end position="54"/>
    </location>
</feature>
<sequence>MTQERSLLKTFVLLSIALVVYEHLLDLPREIRFVWLGKWGWGSVVYVVNRYCILAWAVIYTLPWNIVSLIYANEISGRSFWLTEVHYAEQLLKAFSALRVFAVSGRNSIITALVLVLGLAPVITNIVLVILTRCCQIACDAIVLATLWFYNRTHLKMVRQMSFRSVATVLLRDGSAYFATLLLLNVLDVILWTRGDVFQETVDEFVIPLTSILISRCLLGMREVVVAPTESSDFVMPNVSFGTPDIVRTSQSTMSSDHFIDTLTNRSIDASRETA</sequence>
<keyword evidence="1" id="KW-0472">Membrane</keyword>
<organism evidence="3 4">
    <name type="scientific">Laetiporus sulphureus 93-53</name>
    <dbReference type="NCBI Taxonomy" id="1314785"/>
    <lineage>
        <taxon>Eukaryota</taxon>
        <taxon>Fungi</taxon>
        <taxon>Dikarya</taxon>
        <taxon>Basidiomycota</taxon>
        <taxon>Agaricomycotina</taxon>
        <taxon>Agaricomycetes</taxon>
        <taxon>Polyporales</taxon>
        <taxon>Laetiporus</taxon>
    </lineage>
</organism>
<dbReference type="GeneID" id="63823723"/>